<keyword evidence="2" id="KW-1185">Reference proteome</keyword>
<dbReference type="AlphaFoldDB" id="A0A9R1WK37"/>
<protein>
    <submittedName>
        <fullName evidence="1">Uncharacterized protein</fullName>
    </submittedName>
</protein>
<gene>
    <name evidence="1" type="ORF">LSAT_V11C200056560</name>
</gene>
<evidence type="ECO:0000313" key="2">
    <source>
        <dbReference type="Proteomes" id="UP000235145"/>
    </source>
</evidence>
<proteinExistence type="predicted"/>
<dbReference type="EMBL" id="NBSK02000002">
    <property type="protein sequence ID" value="KAJ0224145.1"/>
    <property type="molecule type" value="Genomic_DNA"/>
</dbReference>
<reference evidence="1 2" key="1">
    <citation type="journal article" date="2017" name="Nat. Commun.">
        <title>Genome assembly with in vitro proximity ligation data and whole-genome triplication in lettuce.</title>
        <authorList>
            <person name="Reyes-Chin-Wo S."/>
            <person name="Wang Z."/>
            <person name="Yang X."/>
            <person name="Kozik A."/>
            <person name="Arikit S."/>
            <person name="Song C."/>
            <person name="Xia L."/>
            <person name="Froenicke L."/>
            <person name="Lavelle D.O."/>
            <person name="Truco M.J."/>
            <person name="Xia R."/>
            <person name="Zhu S."/>
            <person name="Xu C."/>
            <person name="Xu H."/>
            <person name="Xu X."/>
            <person name="Cox K."/>
            <person name="Korf I."/>
            <person name="Meyers B.C."/>
            <person name="Michelmore R.W."/>
        </authorList>
    </citation>
    <scope>NUCLEOTIDE SEQUENCE [LARGE SCALE GENOMIC DNA]</scope>
    <source>
        <strain evidence="2">cv. Salinas</strain>
        <tissue evidence="1">Seedlings</tissue>
    </source>
</reference>
<organism evidence="1 2">
    <name type="scientific">Lactuca sativa</name>
    <name type="common">Garden lettuce</name>
    <dbReference type="NCBI Taxonomy" id="4236"/>
    <lineage>
        <taxon>Eukaryota</taxon>
        <taxon>Viridiplantae</taxon>
        <taxon>Streptophyta</taxon>
        <taxon>Embryophyta</taxon>
        <taxon>Tracheophyta</taxon>
        <taxon>Spermatophyta</taxon>
        <taxon>Magnoliopsida</taxon>
        <taxon>eudicotyledons</taxon>
        <taxon>Gunneridae</taxon>
        <taxon>Pentapetalae</taxon>
        <taxon>asterids</taxon>
        <taxon>campanulids</taxon>
        <taxon>Asterales</taxon>
        <taxon>Asteraceae</taxon>
        <taxon>Cichorioideae</taxon>
        <taxon>Cichorieae</taxon>
        <taxon>Lactucinae</taxon>
        <taxon>Lactuca</taxon>
    </lineage>
</organism>
<name>A0A9R1WK37_LACSA</name>
<evidence type="ECO:0000313" key="1">
    <source>
        <dbReference type="EMBL" id="KAJ0224145.1"/>
    </source>
</evidence>
<accession>A0A9R1WK37</accession>
<dbReference type="Proteomes" id="UP000235145">
    <property type="component" value="Unassembled WGS sequence"/>
</dbReference>
<sequence length="97" mass="11106">MGRCDVRLKFTNGESVTLLYVLYVPTIRDKHGKFGSSVYHLLAGCSGKMTKCGGHKKGTWNVRKKSFKNRSHQNPYSKTKRVGPCLIYGEIRHYVRE</sequence>
<comment type="caution">
    <text evidence="1">The sequence shown here is derived from an EMBL/GenBank/DDBJ whole genome shotgun (WGS) entry which is preliminary data.</text>
</comment>